<keyword evidence="2" id="KW-1185">Reference proteome</keyword>
<name>A0ACC1T3Y3_9APHY</name>
<accession>A0ACC1T3Y3</accession>
<gene>
    <name evidence="1" type="ORF">NM688_g4075</name>
</gene>
<dbReference type="Proteomes" id="UP001148662">
    <property type="component" value="Unassembled WGS sequence"/>
</dbReference>
<sequence>MVTEIKTYAPLFKKMVTSEKHQKALLGGIERLVGISHPTLIPSVPKILMAFYQADVLEEELIKQWGTHVSKKYVDRDTSKKVRKASEPFLKWLEEAEDSDDDDDD</sequence>
<dbReference type="EMBL" id="JANHOG010000643">
    <property type="protein sequence ID" value="KAJ3552586.1"/>
    <property type="molecule type" value="Genomic_DNA"/>
</dbReference>
<protein>
    <submittedName>
        <fullName evidence="1">Uncharacterized protein</fullName>
    </submittedName>
</protein>
<proteinExistence type="predicted"/>
<organism evidence="1 2">
    <name type="scientific">Phlebia brevispora</name>
    <dbReference type="NCBI Taxonomy" id="194682"/>
    <lineage>
        <taxon>Eukaryota</taxon>
        <taxon>Fungi</taxon>
        <taxon>Dikarya</taxon>
        <taxon>Basidiomycota</taxon>
        <taxon>Agaricomycotina</taxon>
        <taxon>Agaricomycetes</taxon>
        <taxon>Polyporales</taxon>
        <taxon>Meruliaceae</taxon>
        <taxon>Phlebia</taxon>
    </lineage>
</organism>
<evidence type="ECO:0000313" key="1">
    <source>
        <dbReference type="EMBL" id="KAJ3552586.1"/>
    </source>
</evidence>
<reference evidence="1" key="1">
    <citation type="submission" date="2022-07" db="EMBL/GenBank/DDBJ databases">
        <title>Genome Sequence of Phlebia brevispora.</title>
        <authorList>
            <person name="Buettner E."/>
        </authorList>
    </citation>
    <scope>NUCLEOTIDE SEQUENCE</scope>
    <source>
        <strain evidence="1">MPL23</strain>
    </source>
</reference>
<evidence type="ECO:0000313" key="2">
    <source>
        <dbReference type="Proteomes" id="UP001148662"/>
    </source>
</evidence>
<comment type="caution">
    <text evidence="1">The sequence shown here is derived from an EMBL/GenBank/DDBJ whole genome shotgun (WGS) entry which is preliminary data.</text>
</comment>